<keyword evidence="11" id="KW-1185">Reference proteome</keyword>
<proteinExistence type="inferred from homology"/>
<evidence type="ECO:0000256" key="2">
    <source>
        <dbReference type="ARBA" id="ARBA00004968"/>
    </source>
</evidence>
<evidence type="ECO:0000256" key="8">
    <source>
        <dbReference type="ARBA" id="ARBA00022833"/>
    </source>
</evidence>
<dbReference type="SUPFAM" id="SSF51556">
    <property type="entry name" value="Metallo-dependent hydrolases"/>
    <property type="match status" value="1"/>
</dbReference>
<dbReference type="Gene3D" id="3.20.20.140">
    <property type="entry name" value="Metal-dependent hydrolases"/>
    <property type="match status" value="1"/>
</dbReference>
<evidence type="ECO:0000256" key="1">
    <source>
        <dbReference type="ARBA" id="ARBA00001947"/>
    </source>
</evidence>
<dbReference type="PANTHER" id="PTHR43668">
    <property type="entry name" value="ALLANTOINASE"/>
    <property type="match status" value="1"/>
</dbReference>
<evidence type="ECO:0000313" key="10">
    <source>
        <dbReference type="EMBL" id="KAK7205808.1"/>
    </source>
</evidence>
<keyword evidence="7" id="KW-0378">Hydrolase</keyword>
<feature type="domain" description="Amidohydrolase-related" evidence="9">
    <location>
        <begin position="57"/>
        <end position="443"/>
    </location>
</feature>
<evidence type="ECO:0000256" key="6">
    <source>
        <dbReference type="ARBA" id="ARBA00022723"/>
    </source>
</evidence>
<dbReference type="EC" id="3.5.2.5" evidence="5"/>
<dbReference type="Pfam" id="PF01979">
    <property type="entry name" value="Amidohydro_1"/>
    <property type="match status" value="1"/>
</dbReference>
<comment type="caution">
    <text evidence="10">The sequence shown here is derived from an EMBL/GenBank/DDBJ whole genome shotgun (WGS) entry which is preliminary data.</text>
</comment>
<dbReference type="NCBIfam" id="TIGR03178">
    <property type="entry name" value="allantoinase"/>
    <property type="match status" value="1"/>
</dbReference>
<evidence type="ECO:0000313" key="11">
    <source>
        <dbReference type="Proteomes" id="UP001498771"/>
    </source>
</evidence>
<evidence type="ECO:0000256" key="5">
    <source>
        <dbReference type="ARBA" id="ARBA00012863"/>
    </source>
</evidence>
<dbReference type="InterPro" id="IPR002195">
    <property type="entry name" value="Dihydroorotase_CS"/>
</dbReference>
<dbReference type="InterPro" id="IPR032466">
    <property type="entry name" value="Metal_Hydrolase"/>
</dbReference>
<comment type="similarity">
    <text evidence="3">Belongs to the metallo-dependent hydrolases superfamily. Allantoinase family.</text>
</comment>
<evidence type="ECO:0000256" key="4">
    <source>
        <dbReference type="ARBA" id="ARBA00011881"/>
    </source>
</evidence>
<accession>A0ABR1F7I1</accession>
<comment type="cofactor">
    <cofactor evidence="1">
        <name>Zn(2+)</name>
        <dbReference type="ChEBI" id="CHEBI:29105"/>
    </cofactor>
</comment>
<keyword evidence="6" id="KW-0479">Metal-binding</keyword>
<dbReference type="InterPro" id="IPR011059">
    <property type="entry name" value="Metal-dep_hydrolase_composite"/>
</dbReference>
<dbReference type="RefSeq" id="XP_064768841.1">
    <property type="nucleotide sequence ID" value="XM_064909643.1"/>
</dbReference>
<sequence>MPSIFVSNKVLIDKALIPATVFVGDSGKIDNIIPGVIFPPPGNSAAGVRYHDFSSKVLLPGLVDAHVHLNEPGRTEWEGFETGTRAAASGGVTTVVDMPLNAIPPTTTVANLDIKLAAAKSQTYVDVAFWGGVVPGNQDELIPLVDAGVRGFKCFMIESGVDEFPAVSETDIETAMTKLAGSGAVYMFHAEMVPAEGEPVLSSDMKTTEYSTFLASRPDTFETTAIKKIIEVAESVASKTSKSDVKLHVVHVSSAEVLPLLKQAQASGLQISAETCFHYLTFASDAVPEKATHYKCCPPIRTKENQDKLWDALKSGILNTVVSDHSPCTPQLKDPEHGDFFNAWGGVSGLGLGLSVLWTEARKRGVSLEQVSAWTSKNTAAQVGLLGRKGEIDVGRDADFVVFDPDREFTVEEANLVFKNKVSPYKGLKLTGLVEKTYLRGEVIYDVASGVAEKPAGKLILERLSK</sequence>
<organism evidence="10 11">
    <name type="scientific">Myxozyma melibiosi</name>
    <dbReference type="NCBI Taxonomy" id="54550"/>
    <lineage>
        <taxon>Eukaryota</taxon>
        <taxon>Fungi</taxon>
        <taxon>Dikarya</taxon>
        <taxon>Ascomycota</taxon>
        <taxon>Saccharomycotina</taxon>
        <taxon>Lipomycetes</taxon>
        <taxon>Lipomycetales</taxon>
        <taxon>Lipomycetaceae</taxon>
        <taxon>Myxozyma</taxon>
    </lineage>
</organism>
<evidence type="ECO:0000256" key="7">
    <source>
        <dbReference type="ARBA" id="ARBA00022801"/>
    </source>
</evidence>
<gene>
    <name evidence="10" type="ORF">BZA70DRAFT_142815</name>
</gene>
<dbReference type="InterPro" id="IPR050138">
    <property type="entry name" value="DHOase/Allantoinase_Hydrolase"/>
</dbReference>
<comment type="subunit">
    <text evidence="4">Homotetramer.</text>
</comment>
<dbReference type="InterPro" id="IPR017593">
    <property type="entry name" value="Allantoinase"/>
</dbReference>
<dbReference type="Proteomes" id="UP001498771">
    <property type="component" value="Unassembled WGS sequence"/>
</dbReference>
<keyword evidence="8" id="KW-0862">Zinc</keyword>
<reference evidence="10 11" key="1">
    <citation type="submission" date="2024-03" db="EMBL/GenBank/DDBJ databases">
        <title>Genome-scale model development and genomic sequencing of the oleaginous clade Lipomyces.</title>
        <authorList>
            <consortium name="Lawrence Berkeley National Laboratory"/>
            <person name="Czajka J.J."/>
            <person name="Han Y."/>
            <person name="Kim J."/>
            <person name="Mondo S.J."/>
            <person name="Hofstad B.A."/>
            <person name="Robles A."/>
            <person name="Haridas S."/>
            <person name="Riley R."/>
            <person name="LaButti K."/>
            <person name="Pangilinan J."/>
            <person name="Andreopoulos W."/>
            <person name="Lipzen A."/>
            <person name="Yan J."/>
            <person name="Wang M."/>
            <person name="Ng V."/>
            <person name="Grigoriev I.V."/>
            <person name="Spatafora J.W."/>
            <person name="Magnuson J.K."/>
            <person name="Baker S.E."/>
            <person name="Pomraning K.R."/>
        </authorList>
    </citation>
    <scope>NUCLEOTIDE SEQUENCE [LARGE SCALE GENOMIC DNA]</scope>
    <source>
        <strain evidence="10 11">Phaff 52-87</strain>
    </source>
</reference>
<dbReference type="InterPro" id="IPR006680">
    <property type="entry name" value="Amidohydro-rel"/>
</dbReference>
<evidence type="ECO:0000259" key="9">
    <source>
        <dbReference type="Pfam" id="PF01979"/>
    </source>
</evidence>
<dbReference type="SUPFAM" id="SSF51338">
    <property type="entry name" value="Composite domain of metallo-dependent hydrolases"/>
    <property type="match status" value="1"/>
</dbReference>
<dbReference type="EMBL" id="JBBJBU010000004">
    <property type="protein sequence ID" value="KAK7205808.1"/>
    <property type="molecule type" value="Genomic_DNA"/>
</dbReference>
<protein>
    <recommendedName>
        <fullName evidence="5">allantoinase</fullName>
        <ecNumber evidence="5">3.5.2.5</ecNumber>
    </recommendedName>
</protein>
<dbReference type="PROSITE" id="PS00482">
    <property type="entry name" value="DIHYDROOROTASE_1"/>
    <property type="match status" value="1"/>
</dbReference>
<dbReference type="PANTHER" id="PTHR43668:SF2">
    <property type="entry name" value="ALLANTOINASE"/>
    <property type="match status" value="1"/>
</dbReference>
<dbReference type="GeneID" id="90035155"/>
<comment type="pathway">
    <text evidence="2">Nitrogen metabolism; (S)-allantoin degradation; allantoate from (S)-allantoin: step 1/1.</text>
</comment>
<evidence type="ECO:0000256" key="3">
    <source>
        <dbReference type="ARBA" id="ARBA00010368"/>
    </source>
</evidence>
<name>A0ABR1F7I1_9ASCO</name>